<evidence type="ECO:0000313" key="3">
    <source>
        <dbReference type="EMBL" id="KAJ7640148.1"/>
    </source>
</evidence>
<name>A0AAD7C6D4_MYCRO</name>
<evidence type="ECO:0000313" key="4">
    <source>
        <dbReference type="Proteomes" id="UP001221757"/>
    </source>
</evidence>
<reference evidence="3" key="1">
    <citation type="submission" date="2023-03" db="EMBL/GenBank/DDBJ databases">
        <title>Massive genome expansion in bonnet fungi (Mycena s.s.) driven by repeated elements and novel gene families across ecological guilds.</title>
        <authorList>
            <consortium name="Lawrence Berkeley National Laboratory"/>
            <person name="Harder C.B."/>
            <person name="Miyauchi S."/>
            <person name="Viragh M."/>
            <person name="Kuo A."/>
            <person name="Thoen E."/>
            <person name="Andreopoulos B."/>
            <person name="Lu D."/>
            <person name="Skrede I."/>
            <person name="Drula E."/>
            <person name="Henrissat B."/>
            <person name="Morin E."/>
            <person name="Kohler A."/>
            <person name="Barry K."/>
            <person name="LaButti K."/>
            <person name="Morin E."/>
            <person name="Salamov A."/>
            <person name="Lipzen A."/>
            <person name="Mereny Z."/>
            <person name="Hegedus B."/>
            <person name="Baldrian P."/>
            <person name="Stursova M."/>
            <person name="Weitz H."/>
            <person name="Taylor A."/>
            <person name="Grigoriev I.V."/>
            <person name="Nagy L.G."/>
            <person name="Martin F."/>
            <person name="Kauserud H."/>
        </authorList>
    </citation>
    <scope>NUCLEOTIDE SEQUENCE</scope>
    <source>
        <strain evidence="3">CBHHK067</strain>
    </source>
</reference>
<keyword evidence="1" id="KW-0732">Signal</keyword>
<feature type="domain" description="Ricin B lectin" evidence="2">
    <location>
        <begin position="32"/>
        <end position="158"/>
    </location>
</feature>
<dbReference type="Gene3D" id="2.80.10.50">
    <property type="match status" value="1"/>
</dbReference>
<organism evidence="3 4">
    <name type="scientific">Mycena rosella</name>
    <name type="common">Pink bonnet</name>
    <name type="synonym">Agaricus rosellus</name>
    <dbReference type="NCBI Taxonomy" id="1033263"/>
    <lineage>
        <taxon>Eukaryota</taxon>
        <taxon>Fungi</taxon>
        <taxon>Dikarya</taxon>
        <taxon>Basidiomycota</taxon>
        <taxon>Agaricomycotina</taxon>
        <taxon>Agaricomycetes</taxon>
        <taxon>Agaricomycetidae</taxon>
        <taxon>Agaricales</taxon>
        <taxon>Marasmiineae</taxon>
        <taxon>Mycenaceae</taxon>
        <taxon>Mycena</taxon>
    </lineage>
</organism>
<dbReference type="SUPFAM" id="SSF50370">
    <property type="entry name" value="Ricin B-like lectins"/>
    <property type="match status" value="1"/>
</dbReference>
<protein>
    <submittedName>
        <fullName evidence="3">Ricin B lectin domain-containing protein</fullName>
    </submittedName>
</protein>
<dbReference type="Proteomes" id="UP001221757">
    <property type="component" value="Unassembled WGS sequence"/>
</dbReference>
<feature type="chain" id="PRO_5042106409" evidence="1">
    <location>
        <begin position="19"/>
        <end position="172"/>
    </location>
</feature>
<sequence>MISSTSVALLAFALSASARLQIESWSSSFSNAGIQGCISAESNEDGAPLVVHDCNTENVTNHDWEVSFFTRQNAGPQAITVFGDKCIDVVGGVNADGTKLQIWTCDAANTNQMWISVTDNTFQWSGTNKCTDLTDGKILDNTQLQIWTCASNNANQEWHGGPMPDTTIADRS</sequence>
<comment type="caution">
    <text evidence="3">The sequence shown here is derived from an EMBL/GenBank/DDBJ whole genome shotgun (WGS) entry which is preliminary data.</text>
</comment>
<dbReference type="InterPro" id="IPR035992">
    <property type="entry name" value="Ricin_B-like_lectins"/>
</dbReference>
<proteinExistence type="predicted"/>
<dbReference type="Pfam" id="PF00652">
    <property type="entry name" value="Ricin_B_lectin"/>
    <property type="match status" value="1"/>
</dbReference>
<dbReference type="EMBL" id="JARKIE010000435">
    <property type="protein sequence ID" value="KAJ7640148.1"/>
    <property type="molecule type" value="Genomic_DNA"/>
</dbReference>
<dbReference type="InterPro" id="IPR000772">
    <property type="entry name" value="Ricin_B_lectin"/>
</dbReference>
<evidence type="ECO:0000259" key="2">
    <source>
        <dbReference type="Pfam" id="PF00652"/>
    </source>
</evidence>
<evidence type="ECO:0000256" key="1">
    <source>
        <dbReference type="SAM" id="SignalP"/>
    </source>
</evidence>
<dbReference type="AlphaFoldDB" id="A0AAD7C6D4"/>
<keyword evidence="4" id="KW-1185">Reference proteome</keyword>
<gene>
    <name evidence="3" type="ORF">B0H17DRAFT_478086</name>
</gene>
<accession>A0AAD7C6D4</accession>
<dbReference type="PROSITE" id="PS50231">
    <property type="entry name" value="RICIN_B_LECTIN"/>
    <property type="match status" value="1"/>
</dbReference>
<feature type="signal peptide" evidence="1">
    <location>
        <begin position="1"/>
        <end position="18"/>
    </location>
</feature>